<dbReference type="Pfam" id="PF25752">
    <property type="entry name" value="DUF1619_N"/>
    <property type="match status" value="1"/>
</dbReference>
<dbReference type="OrthoDB" id="2104337at2759"/>
<evidence type="ECO:0000313" key="4">
    <source>
        <dbReference type="Proteomes" id="UP000664859"/>
    </source>
</evidence>
<dbReference type="AlphaFoldDB" id="A0A835ZCT9"/>
<dbReference type="Proteomes" id="UP000664859">
    <property type="component" value="Unassembled WGS sequence"/>
</dbReference>
<dbReference type="PANTHER" id="PTHR14611">
    <property type="entry name" value="TECTONIC FAMILY MEMBER"/>
    <property type="match status" value="1"/>
</dbReference>
<gene>
    <name evidence="3" type="ORF">JKP88DRAFT_204591</name>
</gene>
<evidence type="ECO:0000256" key="1">
    <source>
        <dbReference type="SAM" id="MobiDB-lite"/>
    </source>
</evidence>
<protein>
    <recommendedName>
        <fullName evidence="2">Tectonic-1-3 N-terminal domain-containing protein</fullName>
    </recommendedName>
</protein>
<dbReference type="EMBL" id="JAFCMP010000012">
    <property type="protein sequence ID" value="KAG5192032.1"/>
    <property type="molecule type" value="Genomic_DNA"/>
</dbReference>
<feature type="region of interest" description="Disordered" evidence="1">
    <location>
        <begin position="1"/>
        <end position="30"/>
    </location>
</feature>
<name>A0A835ZCT9_9STRA</name>
<reference evidence="3" key="1">
    <citation type="submission" date="2021-02" db="EMBL/GenBank/DDBJ databases">
        <title>First Annotated Genome of the Yellow-green Alga Tribonema minus.</title>
        <authorList>
            <person name="Mahan K.M."/>
        </authorList>
    </citation>
    <scope>NUCLEOTIDE SEQUENCE</scope>
    <source>
        <strain evidence="3">UTEX B ZZ1240</strain>
    </source>
</reference>
<evidence type="ECO:0000259" key="2">
    <source>
        <dbReference type="Pfam" id="PF25752"/>
    </source>
</evidence>
<sequence>MATTVASQRGAVVFEQGQHHQPPARRKRRRPSWLVASAAVSTAIRGTAAQTVYTCPAKENAIPWVANPAAKYTWSAQYPQSCTCELNVDANSACPLFNCDCICDITAGKCDYNCCCDQECSNDQIARFQALDTCLPEGPGPSSTVYCYDKGQLVSVNPWGPLSAADTAQAALDNLLCVQKDNSPSKGQFYEDPGLLSAAAISTAEGTKFTSYGTAITAAAGRGPTEGDAIYDQGDRIPAAFVSAGGGAGLQAAYGGYFPAPGPDSAGAGDWVTVTVSAVTYQDWDTGAQSDFTARYNCDAFYFDGAAAAAGTGTCNLGGGGTLAAAAATAPAACYNALLSVCYTITHDGAGSIVAADARIVVTDVPEAAAAAAAAAAAGGGGGAFAAQQSFTVQFASTAAVTASDTQGNAAARVRSGSPGYLVGAPVLAGLLSADGATVAAPQRGLQMLGGGACSAGGGGGTAATAGVEFGYDALACCALALTRAELAQLCNGGGGAVAADGVTPLALSALAPAGTLIGSYGNADPLDPGQWLAAEVGTATSTATWSDALGTCSGVTAGLAWRFLWAPVGARAAAQARVVAADARYTTQDWAWRDGGGGDAAETQSFLVCSSVSFVQYGSEAVRYTPPPPPIAFSVPWDVFYPFYVYSGAAGAGLGVGDWACRALLMVAAFAAQYAI</sequence>
<keyword evidence="4" id="KW-1185">Reference proteome</keyword>
<accession>A0A835ZCT9</accession>
<dbReference type="PANTHER" id="PTHR14611:SF2">
    <property type="entry name" value="TECTONIC"/>
    <property type="match status" value="1"/>
</dbReference>
<feature type="domain" description="Tectonic-1-3 N-terminal" evidence="2">
    <location>
        <begin position="100"/>
        <end position="191"/>
    </location>
</feature>
<comment type="caution">
    <text evidence="3">The sequence shown here is derived from an EMBL/GenBank/DDBJ whole genome shotgun (WGS) entry which is preliminary data.</text>
</comment>
<dbReference type="InterPro" id="IPR057724">
    <property type="entry name" value="TCTN1-3_N"/>
</dbReference>
<proteinExistence type="predicted"/>
<dbReference type="InterPro" id="IPR040354">
    <property type="entry name" value="TCTN1-3"/>
</dbReference>
<organism evidence="3 4">
    <name type="scientific">Tribonema minus</name>
    <dbReference type="NCBI Taxonomy" id="303371"/>
    <lineage>
        <taxon>Eukaryota</taxon>
        <taxon>Sar</taxon>
        <taxon>Stramenopiles</taxon>
        <taxon>Ochrophyta</taxon>
        <taxon>PX clade</taxon>
        <taxon>Xanthophyceae</taxon>
        <taxon>Tribonematales</taxon>
        <taxon>Tribonemataceae</taxon>
        <taxon>Tribonema</taxon>
    </lineage>
</organism>
<evidence type="ECO:0000313" key="3">
    <source>
        <dbReference type="EMBL" id="KAG5192032.1"/>
    </source>
</evidence>